<evidence type="ECO:0000313" key="4">
    <source>
        <dbReference type="Proteomes" id="UP000001382"/>
    </source>
</evidence>
<keyword evidence="2" id="KW-0812">Transmembrane</keyword>
<dbReference type="OrthoDB" id="9896669at2"/>
<keyword evidence="1" id="KW-0175">Coiled coil</keyword>
<dbReference type="KEGG" id="gob:Gobs_1500"/>
<evidence type="ECO:0000256" key="1">
    <source>
        <dbReference type="SAM" id="Coils"/>
    </source>
</evidence>
<dbReference type="AlphaFoldDB" id="D2SC61"/>
<keyword evidence="4" id="KW-1185">Reference proteome</keyword>
<keyword evidence="2" id="KW-0472">Membrane</keyword>
<organism evidence="3 4">
    <name type="scientific">Geodermatophilus obscurus (strain ATCC 25078 / DSM 43160 / JCM 3152 / CCUG 61914 / KCC A-0152 / KCTC 9177 / NBRC 13315 / NRRL B-3577 / G-20)</name>
    <dbReference type="NCBI Taxonomy" id="526225"/>
    <lineage>
        <taxon>Bacteria</taxon>
        <taxon>Bacillati</taxon>
        <taxon>Actinomycetota</taxon>
        <taxon>Actinomycetes</taxon>
        <taxon>Geodermatophilales</taxon>
        <taxon>Geodermatophilaceae</taxon>
        <taxon>Geodermatophilus</taxon>
    </lineage>
</organism>
<feature type="coiled-coil region" evidence="1">
    <location>
        <begin position="47"/>
        <end position="74"/>
    </location>
</feature>
<reference evidence="4" key="2">
    <citation type="submission" date="2010-01" db="EMBL/GenBank/DDBJ databases">
        <title>The complete genome of Geodermatophilus obscurus DSM 43160.</title>
        <authorList>
            <consortium name="US DOE Joint Genome Institute (JGI-PGF)"/>
            <person name="Lucas S."/>
            <person name="Copeland A."/>
            <person name="Lapidus A."/>
            <person name="Glavina del Rio T."/>
            <person name="Dalin E."/>
            <person name="Tice H."/>
            <person name="Bruce D."/>
            <person name="Goodwin L."/>
            <person name="Pitluck S."/>
            <person name="Kyrpides N."/>
            <person name="Mavromatis K."/>
            <person name="Ivanova N."/>
            <person name="Munk A.C."/>
            <person name="Brettin T."/>
            <person name="Detter J.C."/>
            <person name="Han C."/>
            <person name="Larimer F."/>
            <person name="Land M."/>
            <person name="Hauser L."/>
            <person name="Markowitz V."/>
            <person name="Cheng J.-F."/>
            <person name="Hugenholtz P."/>
            <person name="Woyke T."/>
            <person name="Wu D."/>
            <person name="Jando M."/>
            <person name="Schneider S."/>
            <person name="Klenk H.-P."/>
            <person name="Eisen J.A."/>
        </authorList>
    </citation>
    <scope>NUCLEOTIDE SEQUENCE [LARGE SCALE GENOMIC DNA]</scope>
    <source>
        <strain evidence="4">ATCC 25078 / DSM 43160 / JCM 3152 / KCC A-0152 / KCTC 9177 / NBRC 13315 / NRRL B-3577 / G-20</strain>
    </source>
</reference>
<dbReference type="RefSeq" id="WP_012947669.1">
    <property type="nucleotide sequence ID" value="NC_013757.1"/>
</dbReference>
<accession>D2SC61</accession>
<name>D2SC61_GEOOG</name>
<reference evidence="3 4" key="1">
    <citation type="journal article" date="2010" name="Stand. Genomic Sci.">
        <title>Complete genome sequence of Geodermatophilus obscurus type strain (G-20).</title>
        <authorList>
            <person name="Ivanova N."/>
            <person name="Sikorski J."/>
            <person name="Jando M."/>
            <person name="Munk C."/>
            <person name="Lapidus A."/>
            <person name="Glavina Del Rio T."/>
            <person name="Copeland A."/>
            <person name="Tice H."/>
            <person name="Cheng J.-F."/>
            <person name="Lucas S."/>
            <person name="Chen F."/>
            <person name="Nolan M."/>
            <person name="Bruce D."/>
            <person name="Goodwin L."/>
            <person name="Pitluck S."/>
            <person name="Mavromatis K."/>
            <person name="Mikhailova N."/>
            <person name="Pati A."/>
            <person name="Chen A."/>
            <person name="Palaniappan K."/>
            <person name="Land M."/>
            <person name="Hauser L."/>
            <person name="Chang Y.-J."/>
            <person name="Jeffries C.D."/>
            <person name="Meincke L."/>
            <person name="Brettin T."/>
            <person name="Detter J.C."/>
            <person name="Detter J.C."/>
            <person name="Rohde M."/>
            <person name="Goeker M."/>
            <person name="Bristow J."/>
            <person name="Eisen J.A."/>
            <person name="Markowitz V."/>
            <person name="Hugenholtz P."/>
            <person name="Kyrpides N.C."/>
            <person name="Klenk H.-P."/>
        </authorList>
    </citation>
    <scope>NUCLEOTIDE SEQUENCE [LARGE SCALE GENOMIC DNA]</scope>
    <source>
        <strain evidence="4">ATCC 25078 / DSM 43160 / JCM 3152 / KCC A-0152 / KCTC 9177 / NBRC 13315 / NRRL B-3577 / G-20</strain>
    </source>
</reference>
<keyword evidence="2" id="KW-1133">Transmembrane helix</keyword>
<dbReference type="HOGENOM" id="CLU_1233579_0_0_11"/>
<dbReference type="Proteomes" id="UP000001382">
    <property type="component" value="Chromosome"/>
</dbReference>
<dbReference type="EMBL" id="CP001867">
    <property type="protein sequence ID" value="ADB74229.1"/>
    <property type="molecule type" value="Genomic_DNA"/>
</dbReference>
<protein>
    <submittedName>
        <fullName evidence="3">Uncharacterized protein</fullName>
    </submittedName>
</protein>
<evidence type="ECO:0000256" key="2">
    <source>
        <dbReference type="SAM" id="Phobius"/>
    </source>
</evidence>
<evidence type="ECO:0000313" key="3">
    <source>
        <dbReference type="EMBL" id="ADB74229.1"/>
    </source>
</evidence>
<gene>
    <name evidence="3" type="ordered locus">Gobs_1500</name>
</gene>
<sequence>MNNGGALAFWSAAADGGSGSAPWWLGIVTAVLAGGFALLGVRLNQRHAAEQRRLDRHEDRRVEQREALAEVLATGREYKASLDAVILRAMVAVDAVAFGNSPAVDGHGPLDRAHSRALLTARLVLRDPPVLAYVTRMSELMEEIPKQLPPILNSAKANGKRADVEAAGPALQRAAGYGKALDMLERITRERVVDDPQEARRRWRQRVRLPRRRQPTAPEVDAST</sequence>
<feature type="transmembrane region" description="Helical" evidence="2">
    <location>
        <begin position="23"/>
        <end position="43"/>
    </location>
</feature>
<proteinExistence type="predicted"/>